<dbReference type="InterPro" id="IPR017850">
    <property type="entry name" value="Alkaline_phosphatase_core_sf"/>
</dbReference>
<dbReference type="PANTHER" id="PTHR31956:SF1">
    <property type="entry name" value="NON-SPECIFIC PHOSPHOLIPASE C1"/>
    <property type="match status" value="1"/>
</dbReference>
<accession>A0ABS9ZAE4</accession>
<dbReference type="Pfam" id="PF04185">
    <property type="entry name" value="Phosphoesterase"/>
    <property type="match status" value="1"/>
</dbReference>
<dbReference type="PANTHER" id="PTHR31956">
    <property type="entry name" value="NON-SPECIFIC PHOSPHOLIPASE C4-RELATED"/>
    <property type="match status" value="1"/>
</dbReference>
<evidence type="ECO:0000313" key="4">
    <source>
        <dbReference type="Proteomes" id="UP001139104"/>
    </source>
</evidence>
<evidence type="ECO:0000313" key="3">
    <source>
        <dbReference type="EMBL" id="MCI4684521.1"/>
    </source>
</evidence>
<keyword evidence="4" id="KW-1185">Reference proteome</keyword>
<dbReference type="EMBL" id="JAIVFP010000001">
    <property type="protein sequence ID" value="MCI4684521.1"/>
    <property type="molecule type" value="Genomic_DNA"/>
</dbReference>
<keyword evidence="2" id="KW-0732">Signal</keyword>
<comment type="caution">
    <text evidence="3">The sequence shown here is derived from an EMBL/GenBank/DDBJ whole genome shotgun (WGS) entry which is preliminary data.</text>
</comment>
<protein>
    <recommendedName>
        <fullName evidence="5">Phospholipase C</fullName>
    </recommendedName>
</protein>
<dbReference type="RefSeq" id="WP_243068413.1">
    <property type="nucleotide sequence ID" value="NZ_JAIVFK010000001.1"/>
</dbReference>
<proteinExistence type="predicted"/>
<name>A0ABS9ZAE4_9HYPH</name>
<evidence type="ECO:0000256" key="2">
    <source>
        <dbReference type="SAM" id="SignalP"/>
    </source>
</evidence>
<evidence type="ECO:0008006" key="5">
    <source>
        <dbReference type="Google" id="ProtNLM"/>
    </source>
</evidence>
<evidence type="ECO:0000256" key="1">
    <source>
        <dbReference type="ARBA" id="ARBA00022801"/>
    </source>
</evidence>
<feature type="chain" id="PRO_5047450002" description="Phospholipase C" evidence="2">
    <location>
        <begin position="25"/>
        <end position="705"/>
    </location>
</feature>
<organism evidence="3 4">
    <name type="scientific">Candidatus Rhodoblastus alkanivorans</name>
    <dbReference type="NCBI Taxonomy" id="2954117"/>
    <lineage>
        <taxon>Bacteria</taxon>
        <taxon>Pseudomonadati</taxon>
        <taxon>Pseudomonadota</taxon>
        <taxon>Alphaproteobacteria</taxon>
        <taxon>Hyphomicrobiales</taxon>
        <taxon>Rhodoblastaceae</taxon>
        <taxon>Rhodoblastus</taxon>
    </lineage>
</organism>
<dbReference type="InterPro" id="IPR007312">
    <property type="entry name" value="Phosphoesterase"/>
</dbReference>
<sequence>MANGFKKWLASGVALVALLTPALADSTSNMWRGEFSGKQTQKLAHMQPNATPDVEPYTRNHDPDMDYSAEKQDRFIRALQKRVKFVFVIFNENQSFDAEFGTFPGVNGLYSDGENPRSAAKTPGFTQTYTDQATGLTVSVQPFLIGPQQNATFADSVDHSHTGLAKKIDVGTDGVARMDGFAADEYGRYANGSAAGQAKGKQFARLVMSHVNCETIPFFWYWASRFTIFDNIFATEDTPSTPNAVAMIAGQSGESQWVLHGSNGAAYLAASPVCGNTYSGGTTQGVPLVNDPQPFYGSEFDGTTTNREPAGCGEYYGSTNIATNLTFASLPLSFLGGQAKAASNFDRNKKFDLIDVVQDIKFLTKSGRNPVPWRWYQEGYDLEPTDTTSTASHLSYVSHHNGAQYFGYIANNPKLSGKMRGLGDFFSDIANGKMPNGGVIYIRGGFNNIQRLTPPIQNKNFPAALTASDISTIQASKAGDDDHPSYSDHQISEAMAARVVNAVASNEKLWKESAIVITYDESDGHYDHVPPRILSYGPDRLPLSRGIRVPLILISPFARAHAVSSAEGDHNAIIETINAIFGLAPLATLPDEANALAAGNSLAFNQYGPAGFQQKYLGPRDLPASVSQSLLSGFDLARLEGRKPLLPASLAMIPDSVVNTLPHLGNGPGGACKAIGVVPEDQRQRITNVVPAGFNTLPSTLSKYN</sequence>
<gene>
    <name evidence="3" type="ORF">K2U94_17405</name>
</gene>
<dbReference type="Proteomes" id="UP001139104">
    <property type="component" value="Unassembled WGS sequence"/>
</dbReference>
<reference evidence="3" key="1">
    <citation type="journal article" date="2022" name="ISME J.">
        <title>Identification of active gaseous-alkane degraders at natural gas seeps.</title>
        <authorList>
            <person name="Farhan Ul Haque M."/>
            <person name="Hernandez M."/>
            <person name="Crombie A.T."/>
            <person name="Murrell J.C."/>
        </authorList>
    </citation>
    <scope>NUCLEOTIDE SEQUENCE</scope>
    <source>
        <strain evidence="3">PC2</strain>
    </source>
</reference>
<keyword evidence="1" id="KW-0378">Hydrolase</keyword>
<dbReference type="Gene3D" id="3.40.720.10">
    <property type="entry name" value="Alkaline Phosphatase, subunit A"/>
    <property type="match status" value="2"/>
</dbReference>
<feature type="signal peptide" evidence="2">
    <location>
        <begin position="1"/>
        <end position="24"/>
    </location>
</feature>